<dbReference type="Proteomes" id="UP000001915">
    <property type="component" value="Chromosome"/>
</dbReference>
<evidence type="ECO:0000313" key="3">
    <source>
        <dbReference type="Proteomes" id="UP000001915"/>
    </source>
</evidence>
<dbReference type="STRING" id="526224.Bmur_1701"/>
<reference evidence="2 3" key="1">
    <citation type="journal article" date="2010" name="Stand. Genomic Sci.">
        <title>Complete genome sequence of Brachyspira murdochii type strain (56-150).</title>
        <authorList>
            <person name="Pati A."/>
            <person name="Sikorski J."/>
            <person name="Gronow S."/>
            <person name="Munk C."/>
            <person name="Lapidus A."/>
            <person name="Copeland A."/>
            <person name="Glavina Del Tio T."/>
            <person name="Nolan M."/>
            <person name="Lucas S."/>
            <person name="Chen F."/>
            <person name="Tice H."/>
            <person name="Cheng J.F."/>
            <person name="Han C."/>
            <person name="Detter J.C."/>
            <person name="Bruce D."/>
            <person name="Tapia R."/>
            <person name="Goodwin L."/>
            <person name="Pitluck S."/>
            <person name="Liolios K."/>
            <person name="Ivanova N."/>
            <person name="Mavromatis K."/>
            <person name="Mikhailova N."/>
            <person name="Chen A."/>
            <person name="Palaniappan K."/>
            <person name="Land M."/>
            <person name="Hauser L."/>
            <person name="Chang Y.J."/>
            <person name="Jeffries C.D."/>
            <person name="Spring S."/>
            <person name="Rohde M."/>
            <person name="Goker M."/>
            <person name="Bristow J."/>
            <person name="Eisen J.A."/>
            <person name="Markowitz V."/>
            <person name="Hugenholtz P."/>
            <person name="Kyrpides N.C."/>
            <person name="Klenk H.P."/>
        </authorList>
    </citation>
    <scope>NUCLEOTIDE SEQUENCE [LARGE SCALE GENOMIC DNA]</scope>
    <source>
        <strain evidence="3">ATCC 51284 / DSM 12563 / 56-150</strain>
        <strain evidence="2">DSM 12563</strain>
    </source>
</reference>
<dbReference type="HOGENOM" id="CLU_025321_1_0_12"/>
<dbReference type="Gene3D" id="3.30.565.10">
    <property type="entry name" value="Histidine kinase-like ATPase, C-terminal domain"/>
    <property type="match status" value="1"/>
</dbReference>
<dbReference type="RefSeq" id="WP_013114178.1">
    <property type="nucleotide sequence ID" value="NC_014150.1"/>
</dbReference>
<dbReference type="SUPFAM" id="SSF55874">
    <property type="entry name" value="ATPase domain of HSP90 chaperone/DNA topoisomerase II/histidine kinase"/>
    <property type="match status" value="1"/>
</dbReference>
<protein>
    <submittedName>
        <fullName evidence="2">Uncharacterized protein</fullName>
    </submittedName>
</protein>
<dbReference type="Pfam" id="PF13589">
    <property type="entry name" value="HATPase_c_3"/>
    <property type="match status" value="1"/>
</dbReference>
<dbReference type="EMBL" id="CP001959">
    <property type="protein sequence ID" value="ADG72350.1"/>
    <property type="molecule type" value="Genomic_DNA"/>
</dbReference>
<dbReference type="EMBL" id="CP001959">
    <property type="protein sequence ID" value="ADG71786.1"/>
    <property type="molecule type" value="Genomic_DNA"/>
</dbReference>
<dbReference type="OrthoDB" id="8765545at2"/>
<evidence type="ECO:0000313" key="2">
    <source>
        <dbReference type="EMBL" id="ADG72350.1"/>
    </source>
</evidence>
<dbReference type="KEGG" id="brm:Bmur_1701"/>
<name>D5U4U6_BRAM5</name>
<proteinExistence type="predicted"/>
<sequence>MYVKKESKLIKVNGRLITNSLVDKSNTFLALCELINNSIQASANNIEINMTSDSEGEMIKDSITSLSIKDDGEGVSLSDFQKKILEIATDIKPKGKGTGRFSVFQFGKTAYFETVSYDKILNNYTKTSCTLNLNELQNGYIDKEVELESYIFNSKKDTYFFIEVRDIFTKDYENYNSRKHKICDALKTENIGLSLFTMYPIEMLDKNIQFFVNGIKIDTKNYQLDRNKFERQYNDYSIEYDVIEHKSKKKKEEKVLCIRTENNNIKNILNYFDIEMDIPYKEKSEVSWHIYVDSEYIDKNVESFENIDLKDMNIDVKNFLNQIETDIKNFFLNNYEEYFNFRDKLIKNDNYPYKNNISSSKSKEIAFIQIAYSIEDKYKLLSSNNKDLMKIIYPLLDGCLDNPNLKKIINSINTLKKEHIKQFEELIDKTELDEVITFSDNVANKMAFLDFLHEINYSDDISKYILERKQLHKVLEKNLWIFGEQYIYSSAIIESDTNLGKNLERLRANIMKNNCEEFDEIKSDDNITKITDLFFYSDFKFNKKHEVLVVELKRPSVKLGNKEIEQVKRYGSEISKSSSISKQNVNFKIILIGSSINEDDAIYISNNEPLYKTGNIEIWVMNWADLIKENRDKLTYMSNEIKVKDNYILNNIEKKYPEINFNNIKLKLNVKK</sequence>
<gene>
    <name evidence="1" type="ordered locus">Bmur_1701</name>
    <name evidence="2" type="ordered locus">Bmur_2277</name>
</gene>
<dbReference type="InterPro" id="IPR036890">
    <property type="entry name" value="HATPase_C_sf"/>
</dbReference>
<evidence type="ECO:0000313" key="1">
    <source>
        <dbReference type="EMBL" id="ADG71786.1"/>
    </source>
</evidence>
<organism evidence="2 3">
    <name type="scientific">Brachyspira murdochii (strain ATCC 51284 / DSM 12563 / 56-150)</name>
    <name type="common">Serpulina murdochii</name>
    <dbReference type="NCBI Taxonomy" id="526224"/>
    <lineage>
        <taxon>Bacteria</taxon>
        <taxon>Pseudomonadati</taxon>
        <taxon>Spirochaetota</taxon>
        <taxon>Spirochaetia</taxon>
        <taxon>Brachyspirales</taxon>
        <taxon>Brachyspiraceae</taxon>
        <taxon>Brachyspira</taxon>
    </lineage>
</organism>
<dbReference type="KEGG" id="brm:Bmur_2277"/>
<dbReference type="AlphaFoldDB" id="D5U4U6"/>
<accession>D5U4U6</accession>
<dbReference type="eggNOG" id="COG0323">
    <property type="taxonomic scope" value="Bacteria"/>
</dbReference>